<dbReference type="EMBL" id="OMKW01000002">
    <property type="protein sequence ID" value="SPF29578.1"/>
    <property type="molecule type" value="Genomic_DNA"/>
</dbReference>
<accession>A0A2R8ABZ5</accession>
<dbReference type="Proteomes" id="UP000244932">
    <property type="component" value="Unassembled WGS sequence"/>
</dbReference>
<proteinExistence type="predicted"/>
<dbReference type="AlphaFoldDB" id="A0A2R8ABZ5"/>
<protein>
    <submittedName>
        <fullName evidence="1">Uncharacterized protein</fullName>
    </submittedName>
</protein>
<evidence type="ECO:0000313" key="2">
    <source>
        <dbReference type="Proteomes" id="UP000244932"/>
    </source>
</evidence>
<keyword evidence="2" id="KW-1185">Reference proteome</keyword>
<gene>
    <name evidence="1" type="ORF">POI8812_01891</name>
</gene>
<organism evidence="1 2">
    <name type="scientific">Pontivivens insulae</name>
    <dbReference type="NCBI Taxonomy" id="1639689"/>
    <lineage>
        <taxon>Bacteria</taxon>
        <taxon>Pseudomonadati</taxon>
        <taxon>Pseudomonadota</taxon>
        <taxon>Alphaproteobacteria</taxon>
        <taxon>Rhodobacterales</taxon>
        <taxon>Paracoccaceae</taxon>
        <taxon>Pontivivens</taxon>
    </lineage>
</organism>
<sequence>MDGDLVHHLRNAVGVVRYGDRPDGLAVGTHQIFGADRDIWMEWHDQICILRLQPHAPRFSNIPDPTIVLRVLLSRRRKALDSAQALASLACRNLRRIFNADTVSAFALHGNRVELRGCSSIFPNGSAELAERVDAGMIAEQLRYCLLRVQPEQHFVAFRILGQDEPQLTQVRHFTDQQALQHDAIAAFGSRAAGQAVLCVRDESKVTGVFFFETSEPIALSADVAASLALYAGMEETARIFR</sequence>
<name>A0A2R8ABZ5_9RHOB</name>
<evidence type="ECO:0000313" key="1">
    <source>
        <dbReference type="EMBL" id="SPF29578.1"/>
    </source>
</evidence>
<reference evidence="1 2" key="1">
    <citation type="submission" date="2018-03" db="EMBL/GenBank/DDBJ databases">
        <authorList>
            <person name="Keele B.F."/>
        </authorList>
    </citation>
    <scope>NUCLEOTIDE SEQUENCE [LARGE SCALE GENOMIC DNA]</scope>
    <source>
        <strain evidence="1 2">CeCT 8812</strain>
    </source>
</reference>